<dbReference type="SUPFAM" id="SSF53067">
    <property type="entry name" value="Actin-like ATPase domain"/>
    <property type="match status" value="1"/>
</dbReference>
<sequence length="134" mass="15252">MRSQTTPVALSFGFYKNDLPGDKLRQVAFVDMGHSVLQVVLVAFNKNQLKMLATTFNGEFKERHTLDVATNRHALMRLITDCEKLNKQVSANPHDLLLNIQCFKNDRDVPGKMKREAFEAMSTELLARAERAML</sequence>
<dbReference type="EMBL" id="ABJB011117679">
    <property type="status" value="NOT_ANNOTATED_CDS"/>
    <property type="molecule type" value="Genomic_DNA"/>
</dbReference>
<dbReference type="AlphaFoldDB" id="B7PPX1"/>
<comment type="similarity">
    <text evidence="1">Belongs to the heat shock protein 70 family.</text>
</comment>
<dbReference type="HOGENOM" id="CLU_1898539_0_0_1"/>
<evidence type="ECO:0000313" key="6">
    <source>
        <dbReference type="Proteomes" id="UP000001555"/>
    </source>
</evidence>
<evidence type="ECO:0000313" key="4">
    <source>
        <dbReference type="EMBL" id="EEC08643.1"/>
    </source>
</evidence>
<dbReference type="OrthoDB" id="434160at2759"/>
<dbReference type="Gene3D" id="3.30.420.40">
    <property type="match status" value="2"/>
</dbReference>
<dbReference type="InterPro" id="IPR043129">
    <property type="entry name" value="ATPase_NBD"/>
</dbReference>
<evidence type="ECO:0000313" key="5">
    <source>
        <dbReference type="EnsemblMetazoa" id="ISCW019164-PA"/>
    </source>
</evidence>
<dbReference type="Pfam" id="PF00012">
    <property type="entry name" value="HSP70"/>
    <property type="match status" value="1"/>
</dbReference>
<name>B7PPX1_IXOSC</name>
<dbReference type="VEuPathDB" id="VectorBase:ISCW019164"/>
<dbReference type="GO" id="GO:0005524">
    <property type="term" value="F:ATP binding"/>
    <property type="evidence" value="ECO:0007669"/>
    <property type="project" value="UniProtKB-KW"/>
</dbReference>
<keyword evidence="6" id="KW-1185">Reference proteome</keyword>
<accession>B7PPX1</accession>
<dbReference type="InterPro" id="IPR013126">
    <property type="entry name" value="Hsp_70_fam"/>
</dbReference>
<dbReference type="VEuPathDB" id="VectorBase:ISCP_015166"/>
<dbReference type="Proteomes" id="UP000001555">
    <property type="component" value="Unassembled WGS sequence"/>
</dbReference>
<proteinExistence type="inferred from homology"/>
<dbReference type="EnsemblMetazoa" id="ISCW019164-RA">
    <property type="protein sequence ID" value="ISCW019164-PA"/>
    <property type="gene ID" value="ISCW019164"/>
</dbReference>
<keyword evidence="4" id="KW-0346">Stress response</keyword>
<protein>
    <submittedName>
        <fullName evidence="4 5">Heat shock protein 70 (HSP70), putative</fullName>
    </submittedName>
</protein>
<dbReference type="PaxDb" id="6945-B7PPX1"/>
<gene>
    <name evidence="4" type="ORF">IscW_ISCW019164</name>
</gene>
<keyword evidence="3" id="KW-0067">ATP-binding</keyword>
<evidence type="ECO:0000256" key="3">
    <source>
        <dbReference type="ARBA" id="ARBA00022840"/>
    </source>
</evidence>
<keyword evidence="2" id="KW-0547">Nucleotide-binding</keyword>
<evidence type="ECO:0000256" key="1">
    <source>
        <dbReference type="ARBA" id="ARBA00007381"/>
    </source>
</evidence>
<dbReference type="VEuPathDB" id="VectorBase:ISCI019164"/>
<reference evidence="4 6" key="1">
    <citation type="submission" date="2008-03" db="EMBL/GenBank/DDBJ databases">
        <title>Annotation of Ixodes scapularis.</title>
        <authorList>
            <consortium name="Ixodes scapularis Genome Project Consortium"/>
            <person name="Caler E."/>
            <person name="Hannick L.I."/>
            <person name="Bidwell S."/>
            <person name="Joardar V."/>
            <person name="Thiagarajan M."/>
            <person name="Amedeo P."/>
            <person name="Galinsky K.J."/>
            <person name="Schobel S."/>
            <person name="Inman J."/>
            <person name="Hostetler J."/>
            <person name="Miller J."/>
            <person name="Hammond M."/>
            <person name="Megy K."/>
            <person name="Lawson D."/>
            <person name="Kodira C."/>
            <person name="Sutton G."/>
            <person name="Meyer J."/>
            <person name="Hill C.A."/>
            <person name="Birren B."/>
            <person name="Nene V."/>
            <person name="Collins F."/>
            <person name="Alarcon-Chaidez F."/>
            <person name="Wikel S."/>
            <person name="Strausberg R."/>
        </authorList>
    </citation>
    <scope>NUCLEOTIDE SEQUENCE [LARGE SCALE GENOMIC DNA]</scope>
    <source>
        <strain evidence="6">Wikel</strain>
        <strain evidence="4">Wikel colony</strain>
    </source>
</reference>
<dbReference type="EMBL" id="DS761394">
    <property type="protein sequence ID" value="EEC08643.1"/>
    <property type="molecule type" value="Genomic_DNA"/>
</dbReference>
<dbReference type="GO" id="GO:0140662">
    <property type="term" value="F:ATP-dependent protein folding chaperone"/>
    <property type="evidence" value="ECO:0007669"/>
    <property type="project" value="InterPro"/>
</dbReference>
<organism>
    <name type="scientific">Ixodes scapularis</name>
    <name type="common">Black-legged tick</name>
    <name type="synonym">Deer tick</name>
    <dbReference type="NCBI Taxonomy" id="6945"/>
    <lineage>
        <taxon>Eukaryota</taxon>
        <taxon>Metazoa</taxon>
        <taxon>Ecdysozoa</taxon>
        <taxon>Arthropoda</taxon>
        <taxon>Chelicerata</taxon>
        <taxon>Arachnida</taxon>
        <taxon>Acari</taxon>
        <taxon>Parasitiformes</taxon>
        <taxon>Ixodida</taxon>
        <taxon>Ixodoidea</taxon>
        <taxon>Ixodidae</taxon>
        <taxon>Ixodinae</taxon>
        <taxon>Ixodes</taxon>
    </lineage>
</organism>
<reference evidence="5" key="2">
    <citation type="submission" date="2020-05" db="UniProtKB">
        <authorList>
            <consortium name="EnsemblMetazoa"/>
        </authorList>
    </citation>
    <scope>IDENTIFICATION</scope>
    <source>
        <strain evidence="5">wikel</strain>
    </source>
</reference>
<dbReference type="InParanoid" id="B7PPX1"/>
<dbReference type="PANTHER" id="PTHR45639">
    <property type="entry name" value="HSC70CB, ISOFORM G-RELATED"/>
    <property type="match status" value="1"/>
</dbReference>
<evidence type="ECO:0000256" key="2">
    <source>
        <dbReference type="ARBA" id="ARBA00022741"/>
    </source>
</evidence>
<dbReference type="Gene3D" id="3.90.640.10">
    <property type="entry name" value="Actin, Chain A, domain 4"/>
    <property type="match status" value="1"/>
</dbReference>
<dbReference type="PANTHER" id="PTHR45639:SF4">
    <property type="entry name" value="HSC70CB, ISOFORM G"/>
    <property type="match status" value="1"/>
</dbReference>
<dbReference type="STRING" id="6945.B7PPX1"/>
<dbReference type="FunFam" id="3.90.640.10:FF:000004">
    <property type="entry name" value="Heat shock 70 kDa protein 4"/>
    <property type="match status" value="1"/>
</dbReference>